<name>A0A1G6XX89_9BACT</name>
<accession>A0A1G6XX89</accession>
<organism evidence="1 2">
    <name type="scientific">Dyadobacter soli</name>
    <dbReference type="NCBI Taxonomy" id="659014"/>
    <lineage>
        <taxon>Bacteria</taxon>
        <taxon>Pseudomonadati</taxon>
        <taxon>Bacteroidota</taxon>
        <taxon>Cytophagia</taxon>
        <taxon>Cytophagales</taxon>
        <taxon>Spirosomataceae</taxon>
        <taxon>Dyadobacter</taxon>
    </lineage>
</organism>
<evidence type="ECO:0000313" key="2">
    <source>
        <dbReference type="Proteomes" id="UP000198748"/>
    </source>
</evidence>
<dbReference type="EMBL" id="FNAN01000002">
    <property type="protein sequence ID" value="SDD82601.1"/>
    <property type="molecule type" value="Genomic_DNA"/>
</dbReference>
<sequence>MLERISNEYKALIGQKGRPAGMDVQAAEINEYVVSTTNIINP</sequence>
<dbReference type="RefSeq" id="WP_262485690.1">
    <property type="nucleotide sequence ID" value="NZ_FNAN01000002.1"/>
</dbReference>
<evidence type="ECO:0000313" key="1">
    <source>
        <dbReference type="EMBL" id="SDD82601.1"/>
    </source>
</evidence>
<proteinExistence type="predicted"/>
<gene>
    <name evidence="1" type="ORF">SAMN04487996_102283</name>
</gene>
<keyword evidence="2" id="KW-1185">Reference proteome</keyword>
<dbReference type="Proteomes" id="UP000198748">
    <property type="component" value="Unassembled WGS sequence"/>
</dbReference>
<protein>
    <submittedName>
        <fullName evidence="1">Uncharacterized protein</fullName>
    </submittedName>
</protein>
<dbReference type="AlphaFoldDB" id="A0A1G6XX89"/>
<reference evidence="2" key="1">
    <citation type="submission" date="2016-10" db="EMBL/GenBank/DDBJ databases">
        <authorList>
            <person name="Varghese N."/>
            <person name="Submissions S."/>
        </authorList>
    </citation>
    <scope>NUCLEOTIDE SEQUENCE [LARGE SCALE GENOMIC DNA]</scope>
    <source>
        <strain evidence="2">DSM 25329</strain>
    </source>
</reference>